<evidence type="ECO:0000256" key="4">
    <source>
        <dbReference type="ARBA" id="ARBA00023163"/>
    </source>
</evidence>
<dbReference type="InterPro" id="IPR013249">
    <property type="entry name" value="RNA_pol_sigma70_r4_t2"/>
</dbReference>
<keyword evidence="8" id="KW-1185">Reference proteome</keyword>
<comment type="caution">
    <text evidence="7">The sequence shown here is derived from an EMBL/GenBank/DDBJ whole genome shotgun (WGS) entry which is preliminary data.</text>
</comment>
<dbReference type="AlphaFoldDB" id="A0A9X4KRQ4"/>
<keyword evidence="4" id="KW-0804">Transcription</keyword>
<dbReference type="Pfam" id="PF04542">
    <property type="entry name" value="Sigma70_r2"/>
    <property type="match status" value="1"/>
</dbReference>
<dbReference type="Proteomes" id="UP001153404">
    <property type="component" value="Unassembled WGS sequence"/>
</dbReference>
<dbReference type="SUPFAM" id="SSF88659">
    <property type="entry name" value="Sigma3 and sigma4 domains of RNA polymerase sigma factors"/>
    <property type="match status" value="1"/>
</dbReference>
<dbReference type="Gene3D" id="1.10.1740.10">
    <property type="match status" value="1"/>
</dbReference>
<proteinExistence type="inferred from homology"/>
<name>A0A9X4KRQ4_9BACL</name>
<dbReference type="GO" id="GO:0006352">
    <property type="term" value="P:DNA-templated transcription initiation"/>
    <property type="evidence" value="ECO:0007669"/>
    <property type="project" value="InterPro"/>
</dbReference>
<dbReference type="Gene3D" id="1.10.10.10">
    <property type="entry name" value="Winged helix-like DNA-binding domain superfamily/Winged helix DNA-binding domain"/>
    <property type="match status" value="1"/>
</dbReference>
<dbReference type="InterPro" id="IPR014284">
    <property type="entry name" value="RNA_pol_sigma-70_dom"/>
</dbReference>
<keyword evidence="2" id="KW-0805">Transcription regulation</keyword>
<feature type="domain" description="RNA polymerase sigma factor 70 region 4 type 2" evidence="6">
    <location>
        <begin position="128"/>
        <end position="171"/>
    </location>
</feature>
<gene>
    <name evidence="7" type="ORF">OMP40_09775</name>
</gene>
<keyword evidence="3" id="KW-0731">Sigma factor</keyword>
<organism evidence="7 8">
    <name type="scientific">Cohnella rhizosphaerae</name>
    <dbReference type="NCBI Taxonomy" id="1457232"/>
    <lineage>
        <taxon>Bacteria</taxon>
        <taxon>Bacillati</taxon>
        <taxon>Bacillota</taxon>
        <taxon>Bacilli</taxon>
        <taxon>Bacillales</taxon>
        <taxon>Paenibacillaceae</taxon>
        <taxon>Cohnella</taxon>
    </lineage>
</organism>
<evidence type="ECO:0000256" key="2">
    <source>
        <dbReference type="ARBA" id="ARBA00023015"/>
    </source>
</evidence>
<dbReference type="PANTHER" id="PTHR43133">
    <property type="entry name" value="RNA POLYMERASE ECF-TYPE SIGMA FACTO"/>
    <property type="match status" value="1"/>
</dbReference>
<dbReference type="InterPro" id="IPR013324">
    <property type="entry name" value="RNA_pol_sigma_r3/r4-like"/>
</dbReference>
<dbReference type="RefSeq" id="WP_277530984.1">
    <property type="nucleotide sequence ID" value="NZ_JAPDIA010000003.1"/>
</dbReference>
<accession>A0A9X4KRQ4</accession>
<dbReference type="InterPro" id="IPR039425">
    <property type="entry name" value="RNA_pol_sigma-70-like"/>
</dbReference>
<dbReference type="GO" id="GO:0016987">
    <property type="term" value="F:sigma factor activity"/>
    <property type="evidence" value="ECO:0007669"/>
    <property type="project" value="UniProtKB-KW"/>
</dbReference>
<dbReference type="GO" id="GO:0003677">
    <property type="term" value="F:DNA binding"/>
    <property type="evidence" value="ECO:0007669"/>
    <property type="project" value="InterPro"/>
</dbReference>
<evidence type="ECO:0000256" key="3">
    <source>
        <dbReference type="ARBA" id="ARBA00023082"/>
    </source>
</evidence>
<reference evidence="7" key="1">
    <citation type="submission" date="2022-10" db="EMBL/GenBank/DDBJ databases">
        <title>Comparative genomic analysis of Cohnella hashimotonis sp. nov., isolated from the International Space Station.</title>
        <authorList>
            <person name="Simpson A."/>
            <person name="Venkateswaran K."/>
        </authorList>
    </citation>
    <scope>NUCLEOTIDE SEQUENCE</scope>
    <source>
        <strain evidence="7">DSM 28161</strain>
    </source>
</reference>
<comment type="similarity">
    <text evidence="1">Belongs to the sigma-70 factor family. ECF subfamily.</text>
</comment>
<dbReference type="InterPro" id="IPR013325">
    <property type="entry name" value="RNA_pol_sigma_r2"/>
</dbReference>
<dbReference type="EMBL" id="JAPDIA010000003">
    <property type="protein sequence ID" value="MDG0809597.1"/>
    <property type="molecule type" value="Genomic_DNA"/>
</dbReference>
<sequence>MADLEDHDLKYCVGLAADEMADLIAKHWHDVWQYALFLTRREHLAEDVAQDTFVRAMRAIDGYRGDGPFKNWLFRIARNTAFNYRKSAFWRRVTLVGLIPNARGTASAECEYWRKELVNEVWAGVWNLPSKYREPIVLYAHYEWSYGEIAELLGVAEGTVKSRLFRGRAMLAERMKGEELDG</sequence>
<evidence type="ECO:0000256" key="1">
    <source>
        <dbReference type="ARBA" id="ARBA00010641"/>
    </source>
</evidence>
<feature type="domain" description="RNA polymerase sigma-70 region 2" evidence="5">
    <location>
        <begin position="23"/>
        <end position="88"/>
    </location>
</feature>
<dbReference type="NCBIfam" id="TIGR02937">
    <property type="entry name" value="sigma70-ECF"/>
    <property type="match status" value="1"/>
</dbReference>
<protein>
    <submittedName>
        <fullName evidence="7">RNA polymerase sigma factor</fullName>
    </submittedName>
</protein>
<dbReference type="PANTHER" id="PTHR43133:SF46">
    <property type="entry name" value="RNA POLYMERASE SIGMA-70 FACTOR ECF SUBFAMILY"/>
    <property type="match status" value="1"/>
</dbReference>
<dbReference type="CDD" id="cd06171">
    <property type="entry name" value="Sigma70_r4"/>
    <property type="match status" value="1"/>
</dbReference>
<evidence type="ECO:0000259" key="5">
    <source>
        <dbReference type="Pfam" id="PF04542"/>
    </source>
</evidence>
<dbReference type="InterPro" id="IPR007627">
    <property type="entry name" value="RNA_pol_sigma70_r2"/>
</dbReference>
<evidence type="ECO:0000313" key="8">
    <source>
        <dbReference type="Proteomes" id="UP001153404"/>
    </source>
</evidence>
<dbReference type="Pfam" id="PF08281">
    <property type="entry name" value="Sigma70_r4_2"/>
    <property type="match status" value="1"/>
</dbReference>
<dbReference type="SUPFAM" id="SSF88946">
    <property type="entry name" value="Sigma2 domain of RNA polymerase sigma factors"/>
    <property type="match status" value="1"/>
</dbReference>
<evidence type="ECO:0000259" key="6">
    <source>
        <dbReference type="Pfam" id="PF08281"/>
    </source>
</evidence>
<dbReference type="InterPro" id="IPR036388">
    <property type="entry name" value="WH-like_DNA-bd_sf"/>
</dbReference>
<evidence type="ECO:0000313" key="7">
    <source>
        <dbReference type="EMBL" id="MDG0809597.1"/>
    </source>
</evidence>